<sequence>MKLTTAFNCSFVYAQRPLGKITQILPPSPTSSLAPLSWPADPTCLRPPPLSKQCWRKKQSEGERRQYTYQSTHVVTCNYLDLIPTRTCSVSNVNVTCVLNSLLALAAHTHTVTVIRAQARANPTEDLPFGHYYVTLTLV</sequence>
<dbReference type="GeneID" id="23864572"/>
<dbReference type="Proteomes" id="UP000002316">
    <property type="component" value="Chromosome 10"/>
</dbReference>
<evidence type="ECO:0000313" key="2">
    <source>
        <dbReference type="Proteomes" id="UP000002316"/>
    </source>
</evidence>
<accession>D0A4S9</accession>
<dbReference type="AlphaFoldDB" id="D0A4S9"/>
<dbReference type="RefSeq" id="XP_011778537.1">
    <property type="nucleotide sequence ID" value="XM_011780235.1"/>
</dbReference>
<name>D0A4S9_TRYB9</name>
<evidence type="ECO:0000313" key="1">
    <source>
        <dbReference type="EMBL" id="CBH16273.1"/>
    </source>
</evidence>
<reference evidence="2" key="1">
    <citation type="journal article" date="2010" name="PLoS Negl. Trop. Dis.">
        <title>The genome sequence of Trypanosoma brucei gambiense, causative agent of chronic human african trypanosomiasis.</title>
        <authorList>
            <person name="Jackson A.P."/>
            <person name="Sanders M."/>
            <person name="Berry A."/>
            <person name="McQuillan J."/>
            <person name="Aslett M.A."/>
            <person name="Quail M.A."/>
            <person name="Chukualim B."/>
            <person name="Capewell P."/>
            <person name="MacLeod A."/>
            <person name="Melville S.E."/>
            <person name="Gibson W."/>
            <person name="Barry J.D."/>
            <person name="Berriman M."/>
            <person name="Hertz-Fowler C."/>
        </authorList>
    </citation>
    <scope>NUCLEOTIDE SEQUENCE [LARGE SCALE GENOMIC DNA]</scope>
    <source>
        <strain evidence="2">MHOM/CI/86/DAL972</strain>
    </source>
</reference>
<gene>
    <name evidence="1" type="ORF">TbgDal_X13700</name>
</gene>
<protein>
    <submittedName>
        <fullName evidence="1">Uncharacterized protein</fullName>
    </submittedName>
</protein>
<dbReference type="KEGG" id="tbg:TbgDal_X13700"/>
<dbReference type="EMBL" id="FN554973">
    <property type="protein sequence ID" value="CBH16273.1"/>
    <property type="molecule type" value="Genomic_DNA"/>
</dbReference>
<organism evidence="1 2">
    <name type="scientific">Trypanosoma brucei gambiense (strain MHOM/CI/86/DAL972)</name>
    <dbReference type="NCBI Taxonomy" id="679716"/>
    <lineage>
        <taxon>Eukaryota</taxon>
        <taxon>Discoba</taxon>
        <taxon>Euglenozoa</taxon>
        <taxon>Kinetoplastea</taxon>
        <taxon>Metakinetoplastina</taxon>
        <taxon>Trypanosomatida</taxon>
        <taxon>Trypanosomatidae</taxon>
        <taxon>Trypanosoma</taxon>
    </lineage>
</organism>
<proteinExistence type="predicted"/>